<proteinExistence type="predicted"/>
<reference evidence="2" key="1">
    <citation type="submission" date="2018-05" db="EMBL/GenBank/DDBJ databases">
        <authorList>
            <person name="Lanie J.A."/>
            <person name="Ng W.-L."/>
            <person name="Kazmierczak K.M."/>
            <person name="Andrzejewski T.M."/>
            <person name="Davidsen T.M."/>
            <person name="Wayne K.J."/>
            <person name="Tettelin H."/>
            <person name="Glass J.I."/>
            <person name="Rusch D."/>
            <person name="Podicherti R."/>
            <person name="Tsui H.-C.T."/>
            <person name="Winkler M.E."/>
        </authorList>
    </citation>
    <scope>NUCLEOTIDE SEQUENCE</scope>
</reference>
<dbReference type="InterPro" id="IPR037171">
    <property type="entry name" value="NagB/RpiA_transferase-like"/>
</dbReference>
<sequence>MGFWDLFQKKKAKNIKDENLTDDEISEELTFAKNFTDAGGRFIYIDDGDSVINTFNKISEENNWEKENVKCFSSSLSKNLSINKTNDITEDDKLKALVIECEYLLSNTGRMLISSNQIKSNKLESLPDTLIVIARSNQFVGDVSEGMTRLKSKYSKKFPTNITTINVRNKFIENDFLSYGNSAKDIYLIVSDE</sequence>
<name>A0A381NQJ8_9ZZZZ</name>
<dbReference type="Gene3D" id="3.40.50.10420">
    <property type="entry name" value="NagB/RpiA/CoA transferase-like"/>
    <property type="match status" value="1"/>
</dbReference>
<evidence type="ECO:0000259" key="1">
    <source>
        <dbReference type="Pfam" id="PF02589"/>
    </source>
</evidence>
<evidence type="ECO:0000313" key="2">
    <source>
        <dbReference type="EMBL" id="SUZ56875.1"/>
    </source>
</evidence>
<feature type="domain" description="LUD" evidence="1">
    <location>
        <begin position="96"/>
        <end position="175"/>
    </location>
</feature>
<dbReference type="InterPro" id="IPR024185">
    <property type="entry name" value="FTHF_cligase-like_sf"/>
</dbReference>
<organism evidence="2">
    <name type="scientific">marine metagenome</name>
    <dbReference type="NCBI Taxonomy" id="408172"/>
    <lineage>
        <taxon>unclassified sequences</taxon>
        <taxon>metagenomes</taxon>
        <taxon>ecological metagenomes</taxon>
    </lineage>
</organism>
<dbReference type="AlphaFoldDB" id="A0A381NQJ8"/>
<protein>
    <recommendedName>
        <fullName evidence="1">LUD domain-containing protein</fullName>
    </recommendedName>
</protein>
<accession>A0A381NQJ8</accession>
<dbReference type="EMBL" id="UINC01000529">
    <property type="protein sequence ID" value="SUZ56875.1"/>
    <property type="molecule type" value="Genomic_DNA"/>
</dbReference>
<dbReference type="SUPFAM" id="SSF100950">
    <property type="entry name" value="NagB/RpiA/CoA transferase-like"/>
    <property type="match status" value="1"/>
</dbReference>
<dbReference type="Pfam" id="PF02589">
    <property type="entry name" value="LUD_dom"/>
    <property type="match status" value="1"/>
</dbReference>
<dbReference type="InterPro" id="IPR003741">
    <property type="entry name" value="LUD_dom"/>
</dbReference>
<gene>
    <name evidence="2" type="ORF">METZ01_LOCUS9729</name>
</gene>